<evidence type="ECO:0000313" key="4">
    <source>
        <dbReference type="Proteomes" id="UP000435837"/>
    </source>
</evidence>
<proteinExistence type="predicted"/>
<keyword evidence="2" id="KW-0732">Signal</keyword>
<feature type="region of interest" description="Disordered" evidence="1">
    <location>
        <begin position="193"/>
        <end position="214"/>
    </location>
</feature>
<dbReference type="PROSITE" id="PS51257">
    <property type="entry name" value="PROKAR_LIPOPROTEIN"/>
    <property type="match status" value="1"/>
</dbReference>
<sequence>MKPHLPKTTGRRPRATRVLAASLALTATTFGVAGCDSAAAGTLEGSRLMLPVAGGTAVVDTASLAVNAHTDDGRQLVLSAPAGGGLGKPGPVTRTADGARWSYPAKGLKVTASSERGRLRIRLRADRDGSVDWPVTGTDRAASAVQLPRGEGLDIPVRDAFWNAGSEKGGLGGSTLDMGEALALPLWGYSMGGSGGSSGSGEPGRPGASASGGLGVSYLTPTDLGTSLRFTSTGGRLRTTAAHAFDAGEGTRDYDVSFSLTDGNPVAPAADYRSYLSQHGQLGSLRKKIERNPANGKLLGAFHAYVWGDARTAAGVDTLKKLGVDRMWLGYDAGPDPMNAQAVRAAKKAGYLVGPYDTFANGQDPKTADSPTSAWPGRVFPDFCVRKADGTPETGFGNRGCYLSSRAFENAEPTKHYLADRTRSMVANGADSYFLDVDATGELFRDHGTGHEMTKAGDRANRLARMRRLSQHLVLGSEAAQSWANKVLAYDHGSGTPVDDGLWKLERDKKTWGGYYPEKAPGAFFKPVRLPRRMATAMYDPRYRAPLYETALHGSLVNVERWELSYEKLPAQKTTRALLAMLYNTPLNYALDGPTIAKNGPGLAALQKYFSPLHRAAGTEQLTSFRWLTADRTVQRTVFGNGKLTVTANFGTKAVGGLPGGCVDAELAGDTQPRRLCPAQLNG</sequence>
<protein>
    <recommendedName>
        <fullName evidence="5">Lipoprotein</fullName>
    </recommendedName>
</protein>
<evidence type="ECO:0000313" key="3">
    <source>
        <dbReference type="EMBL" id="GFE09764.1"/>
    </source>
</evidence>
<reference evidence="3 4" key="1">
    <citation type="submission" date="2019-12" db="EMBL/GenBank/DDBJ databases">
        <title>Whole genome shotgun sequence of Streptomyces caniferus NBRC 15389.</title>
        <authorList>
            <person name="Ichikawa N."/>
            <person name="Kimura A."/>
            <person name="Kitahashi Y."/>
            <person name="Komaki H."/>
            <person name="Tamura T."/>
        </authorList>
    </citation>
    <scope>NUCLEOTIDE SEQUENCE [LARGE SCALE GENOMIC DNA]</scope>
    <source>
        <strain evidence="3 4">NBRC 15389</strain>
    </source>
</reference>
<organism evidence="3 4">
    <name type="scientific">Streptomyces caniferus</name>
    <dbReference type="NCBI Taxonomy" id="285557"/>
    <lineage>
        <taxon>Bacteria</taxon>
        <taxon>Bacillati</taxon>
        <taxon>Actinomycetota</taxon>
        <taxon>Actinomycetes</taxon>
        <taxon>Kitasatosporales</taxon>
        <taxon>Streptomycetaceae</taxon>
        <taxon>Streptomyces</taxon>
    </lineage>
</organism>
<dbReference type="EMBL" id="BLIN01000005">
    <property type="protein sequence ID" value="GFE09764.1"/>
    <property type="molecule type" value="Genomic_DNA"/>
</dbReference>
<dbReference type="Proteomes" id="UP000435837">
    <property type="component" value="Unassembled WGS sequence"/>
</dbReference>
<evidence type="ECO:0000256" key="2">
    <source>
        <dbReference type="SAM" id="SignalP"/>
    </source>
</evidence>
<dbReference type="OrthoDB" id="3222930at2"/>
<comment type="caution">
    <text evidence="3">The sequence shown here is derived from an EMBL/GenBank/DDBJ whole genome shotgun (WGS) entry which is preliminary data.</text>
</comment>
<evidence type="ECO:0000256" key="1">
    <source>
        <dbReference type="SAM" id="MobiDB-lite"/>
    </source>
</evidence>
<dbReference type="Pfam" id="PF11308">
    <property type="entry name" value="Glyco_hydro_129"/>
    <property type="match status" value="1"/>
</dbReference>
<feature type="chain" id="PRO_5038430204" description="Lipoprotein" evidence="2">
    <location>
        <begin position="34"/>
        <end position="683"/>
    </location>
</feature>
<gene>
    <name evidence="3" type="ORF">Scani_60320</name>
</gene>
<dbReference type="InterPro" id="IPR021459">
    <property type="entry name" value="GH101-related"/>
</dbReference>
<name>A0A640SFZ3_9ACTN</name>
<dbReference type="AlphaFoldDB" id="A0A640SFZ3"/>
<feature type="region of interest" description="Disordered" evidence="1">
    <location>
        <begin position="79"/>
        <end position="98"/>
    </location>
</feature>
<dbReference type="RefSeq" id="WP_159480753.1">
    <property type="nucleotide sequence ID" value="NZ_BAAATH010000007.1"/>
</dbReference>
<feature type="signal peptide" evidence="2">
    <location>
        <begin position="1"/>
        <end position="33"/>
    </location>
</feature>
<evidence type="ECO:0008006" key="5">
    <source>
        <dbReference type="Google" id="ProtNLM"/>
    </source>
</evidence>
<accession>A0A640SFZ3</accession>